<dbReference type="SUPFAM" id="SSF53955">
    <property type="entry name" value="Lysozyme-like"/>
    <property type="match status" value="1"/>
</dbReference>
<accession>A0A099K8K6</accession>
<dbReference type="InterPro" id="IPR008565">
    <property type="entry name" value="TtsA-like_GH18_dom"/>
</dbReference>
<feature type="domain" description="TtsA-like Glycoside hydrolase family 108" evidence="1">
    <location>
        <begin position="26"/>
        <end position="100"/>
    </location>
</feature>
<dbReference type="CDD" id="cd13926">
    <property type="entry name" value="N-acetylmuramidase_GH108"/>
    <property type="match status" value="1"/>
</dbReference>
<evidence type="ECO:0000259" key="2">
    <source>
        <dbReference type="Pfam" id="PF09374"/>
    </source>
</evidence>
<sequence length="190" mass="21045">MNIKNNSTSLSASTNIPPVALQAILHVLAAEGGYVNNPNDLGGETNFGISKRWYPHLDIKSLTADNAANIYYWDYWFKNKCHLMPSAIATMVFDTAVNQGGNFARKTLQMQADVAQDGIVGSQTIAAVKACHSHTLLTQYAQCRAQRYSELVKKDPSQIIFLIGWLNRVFTVLKTSQWLMTKGAAHDARL</sequence>
<dbReference type="Pfam" id="PF05838">
    <property type="entry name" value="Glyco_hydro_108"/>
    <property type="match status" value="1"/>
</dbReference>
<proteinExistence type="predicted"/>
<dbReference type="InterPro" id="IPR018537">
    <property type="entry name" value="Peptidoglycan-bd_3"/>
</dbReference>
<evidence type="ECO:0000313" key="4">
    <source>
        <dbReference type="Proteomes" id="UP000029843"/>
    </source>
</evidence>
<evidence type="ECO:0000313" key="3">
    <source>
        <dbReference type="EMBL" id="KGJ86427.1"/>
    </source>
</evidence>
<organism evidence="3 4">
    <name type="scientific">Colwellia psychrerythraea</name>
    <name type="common">Vibrio psychroerythus</name>
    <dbReference type="NCBI Taxonomy" id="28229"/>
    <lineage>
        <taxon>Bacteria</taxon>
        <taxon>Pseudomonadati</taxon>
        <taxon>Pseudomonadota</taxon>
        <taxon>Gammaproteobacteria</taxon>
        <taxon>Alteromonadales</taxon>
        <taxon>Colwelliaceae</taxon>
        <taxon>Colwellia</taxon>
    </lineage>
</organism>
<dbReference type="Proteomes" id="UP000029843">
    <property type="component" value="Unassembled WGS sequence"/>
</dbReference>
<reference evidence="3 4" key="1">
    <citation type="submission" date="2014-08" db="EMBL/GenBank/DDBJ databases">
        <title>Genomic and Phenotypic Diversity of Colwellia psychrerythraea strains from Disparate Marine Basins.</title>
        <authorList>
            <person name="Techtmann S.M."/>
            <person name="Stelling S.C."/>
            <person name="Utturkar S.M."/>
            <person name="Alshibli N."/>
            <person name="Harris A."/>
            <person name="Brown S.D."/>
            <person name="Hazen T.C."/>
        </authorList>
    </citation>
    <scope>NUCLEOTIDE SEQUENCE [LARGE SCALE GENOMIC DNA]</scope>
    <source>
        <strain evidence="3 4">ND2E</strain>
    </source>
</reference>
<dbReference type="EMBL" id="JQED01000057">
    <property type="protein sequence ID" value="KGJ86427.1"/>
    <property type="molecule type" value="Genomic_DNA"/>
</dbReference>
<name>A0A099K8K6_COLPS</name>
<dbReference type="Pfam" id="PF09374">
    <property type="entry name" value="PG_binding_3"/>
    <property type="match status" value="1"/>
</dbReference>
<dbReference type="Gene3D" id="1.20.141.10">
    <property type="entry name" value="Chitosanase, subunit A, domain 1"/>
    <property type="match status" value="1"/>
</dbReference>
<dbReference type="AlphaFoldDB" id="A0A099K8K6"/>
<protein>
    <submittedName>
        <fullName evidence="3">Uncharacterized protein</fullName>
    </submittedName>
</protein>
<dbReference type="PATRIC" id="fig|28229.4.peg.4487"/>
<dbReference type="OrthoDB" id="9815229at2"/>
<dbReference type="RefSeq" id="WP_052057113.1">
    <property type="nucleotide sequence ID" value="NZ_JQED01000057.1"/>
</dbReference>
<comment type="caution">
    <text evidence="3">The sequence shown here is derived from an EMBL/GenBank/DDBJ whole genome shotgun (WGS) entry which is preliminary data.</text>
</comment>
<evidence type="ECO:0000259" key="1">
    <source>
        <dbReference type="Pfam" id="PF05838"/>
    </source>
</evidence>
<gene>
    <name evidence="3" type="ORF">ND2E_0993</name>
</gene>
<feature type="domain" description="Peptidoglycan binding" evidence="2">
    <location>
        <begin position="109"/>
        <end position="168"/>
    </location>
</feature>
<dbReference type="InterPro" id="IPR023346">
    <property type="entry name" value="Lysozyme-like_dom_sf"/>
</dbReference>